<dbReference type="SUPFAM" id="SSF46689">
    <property type="entry name" value="Homeodomain-like"/>
    <property type="match status" value="2"/>
</dbReference>
<sequence length="472" mass="53905">MEGIKRKPISLAEKLEIIKKVDSRKNVTRVQIAAELNIPVSTLNTIMANRQKLLEKSVTEQSSRKKLKTGKYEQVEVVLLEWFRQKRALNLPIDGNILRKKAVDIALKLNIDFKPSNGWLYRFKKCAGLTYRKVCGEERSVNMEEVDVWRETSLSRLIADYSPKDIFNADEFGLFYNVIPDKTYAFKGDGCKGIKVQKDRITALVCSNMDGTEKLPLLVIGKAGKPRCFKNIKTLPCTYKHNNTAWMTSKIFTEYLIALDRRMASKNRKIILFLDQCPAHPKVLPELKNLKVEFFPANATSVLQPMDQGVIKNIKHKFRHSLVLRLLQRIQSPENMYKLSLLEAMSMLAMSWDSVKQETIANCFRKAGFPSDSAKILEEIEESCDIWPTVQEKFSIDTSFQDFVKADDFLEPCPELELDDLCIAMVPAESVDTIDDVHSDEGKPVPTCSEAIDLLDKFGRFLYSNTDVPEML</sequence>
<dbReference type="EMBL" id="KU056809">
    <property type="protein sequence ID" value="AOE48153.1"/>
    <property type="molecule type" value="mRNA"/>
</dbReference>
<dbReference type="InterPro" id="IPR007889">
    <property type="entry name" value="HTH_Psq"/>
</dbReference>
<feature type="domain" description="HTH CENPB-type" evidence="4">
    <location>
        <begin position="63"/>
        <end position="133"/>
    </location>
</feature>
<dbReference type="AlphaFoldDB" id="A0A2H4EWE8"/>
<protein>
    <submittedName>
        <fullName evidence="5">CENP-B-like protein 1</fullName>
    </submittedName>
</protein>
<dbReference type="SMART" id="SM00674">
    <property type="entry name" value="CENPB"/>
    <property type="match status" value="1"/>
</dbReference>
<dbReference type="PANTHER" id="PTHR19303:SF73">
    <property type="entry name" value="PROTEIN PDC2"/>
    <property type="match status" value="1"/>
</dbReference>
<proteinExistence type="evidence at transcript level"/>
<dbReference type="InterPro" id="IPR006600">
    <property type="entry name" value="HTH_CenpB_DNA-bd_dom"/>
</dbReference>
<reference evidence="5" key="1">
    <citation type="submission" date="2015-11" db="EMBL/GenBank/DDBJ databases">
        <title>The satellitome: a very informative catalogue of satellite DNA library.</title>
        <authorList>
            <person name="Ruiz-Ruano F.J."/>
            <person name="Lopez-Leon M.D."/>
            <person name="Cabrero J."/>
            <person name="Camacho J.P.M."/>
        </authorList>
    </citation>
    <scope>NUCLEOTIDE SEQUENCE</scope>
</reference>
<dbReference type="InterPro" id="IPR009057">
    <property type="entry name" value="Homeodomain-like_sf"/>
</dbReference>
<dbReference type="PROSITE" id="PS51253">
    <property type="entry name" value="HTH_CENPB"/>
    <property type="match status" value="1"/>
</dbReference>
<name>A0A2H4EWE8_LOCMI</name>
<dbReference type="InterPro" id="IPR004875">
    <property type="entry name" value="DDE_SF_endonuclease_dom"/>
</dbReference>
<evidence type="ECO:0000256" key="3">
    <source>
        <dbReference type="ARBA" id="ARBA00023242"/>
    </source>
</evidence>
<keyword evidence="2" id="KW-0238">DNA-binding</keyword>
<organism evidence="5">
    <name type="scientific">Locusta migratoria</name>
    <name type="common">Migratory locust</name>
    <dbReference type="NCBI Taxonomy" id="7004"/>
    <lineage>
        <taxon>Eukaryota</taxon>
        <taxon>Metazoa</taxon>
        <taxon>Ecdysozoa</taxon>
        <taxon>Arthropoda</taxon>
        <taxon>Hexapoda</taxon>
        <taxon>Insecta</taxon>
        <taxon>Pterygota</taxon>
        <taxon>Neoptera</taxon>
        <taxon>Polyneoptera</taxon>
        <taxon>Orthoptera</taxon>
        <taxon>Caelifera</taxon>
        <taxon>Acrididea</taxon>
        <taxon>Acridomorpha</taxon>
        <taxon>Acridoidea</taxon>
        <taxon>Acrididae</taxon>
        <taxon>Oedipodinae</taxon>
        <taxon>Locusta</taxon>
    </lineage>
</organism>
<dbReference type="InterPro" id="IPR050863">
    <property type="entry name" value="CenT-Element_Derived"/>
</dbReference>
<dbReference type="Pfam" id="PF04218">
    <property type="entry name" value="CENP-B_N"/>
    <property type="match status" value="1"/>
</dbReference>
<keyword evidence="3" id="KW-0539">Nucleus</keyword>
<comment type="subcellular location">
    <subcellularLocation>
        <location evidence="1">Nucleus</location>
    </subcellularLocation>
</comment>
<dbReference type="Pfam" id="PF03184">
    <property type="entry name" value="DDE_1"/>
    <property type="match status" value="1"/>
</dbReference>
<dbReference type="PANTHER" id="PTHR19303">
    <property type="entry name" value="TRANSPOSON"/>
    <property type="match status" value="1"/>
</dbReference>
<evidence type="ECO:0000313" key="5">
    <source>
        <dbReference type="EMBL" id="AOE48153.1"/>
    </source>
</evidence>
<dbReference type="GO" id="GO:0005634">
    <property type="term" value="C:nucleus"/>
    <property type="evidence" value="ECO:0007669"/>
    <property type="project" value="UniProtKB-SubCell"/>
</dbReference>
<dbReference type="Gene3D" id="1.10.10.60">
    <property type="entry name" value="Homeodomain-like"/>
    <property type="match status" value="2"/>
</dbReference>
<evidence type="ECO:0000256" key="2">
    <source>
        <dbReference type="ARBA" id="ARBA00023125"/>
    </source>
</evidence>
<dbReference type="Pfam" id="PF03221">
    <property type="entry name" value="HTH_Tnp_Tc5"/>
    <property type="match status" value="1"/>
</dbReference>
<evidence type="ECO:0000256" key="1">
    <source>
        <dbReference type="ARBA" id="ARBA00004123"/>
    </source>
</evidence>
<evidence type="ECO:0000259" key="4">
    <source>
        <dbReference type="PROSITE" id="PS51253"/>
    </source>
</evidence>
<accession>A0A2H4EWE8</accession>
<dbReference type="GO" id="GO:0003677">
    <property type="term" value="F:DNA binding"/>
    <property type="evidence" value="ECO:0007669"/>
    <property type="project" value="UniProtKB-KW"/>
</dbReference>